<gene>
    <name evidence="2" type="ORF">IEQ34_022989</name>
</gene>
<dbReference type="AlphaFoldDB" id="A0AAV7FKD2"/>
<accession>A0AAV7FKD2</accession>
<proteinExistence type="predicted"/>
<keyword evidence="3" id="KW-1185">Reference proteome</keyword>
<dbReference type="EMBL" id="JAGFBR010000019">
    <property type="protein sequence ID" value="KAH0449189.1"/>
    <property type="molecule type" value="Genomic_DNA"/>
</dbReference>
<evidence type="ECO:0000313" key="3">
    <source>
        <dbReference type="Proteomes" id="UP000775213"/>
    </source>
</evidence>
<dbReference type="Proteomes" id="UP000775213">
    <property type="component" value="Unassembled WGS sequence"/>
</dbReference>
<evidence type="ECO:0000313" key="2">
    <source>
        <dbReference type="EMBL" id="KAH0449189.1"/>
    </source>
</evidence>
<protein>
    <submittedName>
        <fullName evidence="2">Uncharacterized protein</fullName>
    </submittedName>
</protein>
<organism evidence="2 3">
    <name type="scientific">Dendrobium chrysotoxum</name>
    <name type="common">Orchid</name>
    <dbReference type="NCBI Taxonomy" id="161865"/>
    <lineage>
        <taxon>Eukaryota</taxon>
        <taxon>Viridiplantae</taxon>
        <taxon>Streptophyta</taxon>
        <taxon>Embryophyta</taxon>
        <taxon>Tracheophyta</taxon>
        <taxon>Spermatophyta</taxon>
        <taxon>Magnoliopsida</taxon>
        <taxon>Liliopsida</taxon>
        <taxon>Asparagales</taxon>
        <taxon>Orchidaceae</taxon>
        <taxon>Epidendroideae</taxon>
        <taxon>Malaxideae</taxon>
        <taxon>Dendrobiinae</taxon>
        <taxon>Dendrobium</taxon>
    </lineage>
</organism>
<comment type="caution">
    <text evidence="2">The sequence shown here is derived from an EMBL/GenBank/DDBJ whole genome shotgun (WGS) entry which is preliminary data.</text>
</comment>
<reference evidence="2 3" key="1">
    <citation type="journal article" date="2021" name="Hortic Res">
        <title>Chromosome-scale assembly of the Dendrobium chrysotoxum genome enhances the understanding of orchid evolution.</title>
        <authorList>
            <person name="Zhang Y."/>
            <person name="Zhang G.Q."/>
            <person name="Zhang D."/>
            <person name="Liu X.D."/>
            <person name="Xu X.Y."/>
            <person name="Sun W.H."/>
            <person name="Yu X."/>
            <person name="Zhu X."/>
            <person name="Wang Z.W."/>
            <person name="Zhao X."/>
            <person name="Zhong W.Y."/>
            <person name="Chen H."/>
            <person name="Yin W.L."/>
            <person name="Huang T."/>
            <person name="Niu S.C."/>
            <person name="Liu Z.J."/>
        </authorList>
    </citation>
    <scope>NUCLEOTIDE SEQUENCE [LARGE SCALE GENOMIC DNA]</scope>
    <source>
        <strain evidence="2">Lindl</strain>
    </source>
</reference>
<evidence type="ECO:0000256" key="1">
    <source>
        <dbReference type="SAM" id="MobiDB-lite"/>
    </source>
</evidence>
<sequence length="222" mass="25151">MAMKVPTRSDHARSPPLGFVTIYEFNLRAGLRFPPSPELIDVLTIYGVSLAQLSYKAISIIMELINDWNLLKKWKKLKELHSPLHIGAENLLKILKLSDIDAFYYEVRYLSRYIDEEHLFKVGLSTQAGRSHAQMLKKSVKVSEVVTQPSKVLSKRPGSEDDLQVSKKKKDNMQEAHNHIYDVEVKALEADCIEEGFIRGFMKGVHVVQCKTGAEIEGLTPS</sequence>
<name>A0AAV7FKD2_DENCH</name>
<feature type="region of interest" description="Disordered" evidence="1">
    <location>
        <begin position="151"/>
        <end position="171"/>
    </location>
</feature>